<evidence type="ECO:0000256" key="1">
    <source>
        <dbReference type="SAM" id="SignalP"/>
    </source>
</evidence>
<dbReference type="KEGG" id="ngg:RG540_CH45020"/>
<dbReference type="RefSeq" id="WP_007763306.1">
    <property type="nucleotide sequence ID" value="NZ_HG938353.1"/>
</dbReference>
<sequence>MGKPIALFFACAALIILAGSFMAPTTGAAGKSECTPAYGVDPCSTASIHH</sequence>
<dbReference type="OrthoDB" id="8421457at2"/>
<dbReference type="HOGENOM" id="CLU_3061138_0_0_5"/>
<dbReference type="Proteomes" id="UP000028181">
    <property type="component" value="Chromosome I"/>
</dbReference>
<organism evidence="2 3">
    <name type="scientific">Neorhizobium galegae bv. orientalis str. HAMBI 540</name>
    <dbReference type="NCBI Taxonomy" id="1028800"/>
    <lineage>
        <taxon>Bacteria</taxon>
        <taxon>Pseudomonadati</taxon>
        <taxon>Pseudomonadota</taxon>
        <taxon>Alphaproteobacteria</taxon>
        <taxon>Hyphomicrobiales</taxon>
        <taxon>Rhizobiaceae</taxon>
        <taxon>Rhizobium/Agrobacterium group</taxon>
        <taxon>Neorhizobium</taxon>
    </lineage>
</organism>
<dbReference type="GeneID" id="51989861"/>
<dbReference type="EMBL" id="HG938353">
    <property type="protein sequence ID" value="CDN50643.1"/>
    <property type="molecule type" value="Genomic_DNA"/>
</dbReference>
<name>A0A068SWN4_NEOGA</name>
<gene>
    <name evidence="2" type="ORF">RG540_CH45020</name>
</gene>
<dbReference type="AlphaFoldDB" id="A0A068SWN4"/>
<proteinExistence type="predicted"/>
<evidence type="ECO:0000313" key="2">
    <source>
        <dbReference type="EMBL" id="CDN50643.1"/>
    </source>
</evidence>
<feature type="signal peptide" evidence="1">
    <location>
        <begin position="1"/>
        <end position="28"/>
    </location>
</feature>
<dbReference type="PATRIC" id="fig|1028800.3.peg.4565"/>
<feature type="chain" id="PRO_5006996868" evidence="1">
    <location>
        <begin position="29"/>
        <end position="50"/>
    </location>
</feature>
<reference evidence="3" key="1">
    <citation type="journal article" date="2014" name="BMC Genomics">
        <title>Genome sequencing of two Neorhizobium galegae strains reveals a noeT gene responsible for the unusual acetylation of the nodulation factors.</title>
        <authorList>
            <person name="Osterman J."/>
            <person name="Marsh J."/>
            <person name="Laine P.K."/>
            <person name="Zeng Z."/>
            <person name="Alatalo E."/>
            <person name="Sullivan J.T."/>
            <person name="Young J.P."/>
            <person name="Thomas-Oates J."/>
            <person name="Paulin L."/>
            <person name="Lindstrom K."/>
        </authorList>
    </citation>
    <scope>NUCLEOTIDE SEQUENCE [LARGE SCALE GENOMIC DNA]</scope>
    <source>
        <strain evidence="3">HAMBI 540</strain>
    </source>
</reference>
<dbReference type="eggNOG" id="ENOG5031BAB">
    <property type="taxonomic scope" value="Bacteria"/>
</dbReference>
<keyword evidence="1" id="KW-0732">Signal</keyword>
<protein>
    <submittedName>
        <fullName evidence="2">Uncharacterized protein</fullName>
    </submittedName>
</protein>
<evidence type="ECO:0000313" key="3">
    <source>
        <dbReference type="Proteomes" id="UP000028181"/>
    </source>
</evidence>
<keyword evidence="3" id="KW-1185">Reference proteome</keyword>
<accession>A0A068SWN4</accession>